<comment type="cofactor">
    <cofactor evidence="1">
        <name>[4Fe-4S] cluster</name>
        <dbReference type="ChEBI" id="CHEBI:49883"/>
    </cofactor>
</comment>
<dbReference type="EMBL" id="QMIF01000005">
    <property type="protein sequence ID" value="TVM34237.1"/>
    <property type="molecule type" value="Genomic_DNA"/>
</dbReference>
<keyword evidence="10" id="KW-0963">Cytoplasm</keyword>
<evidence type="ECO:0000256" key="3">
    <source>
        <dbReference type="ARBA" id="ARBA00017228"/>
    </source>
</evidence>
<dbReference type="RefSeq" id="WP_144305234.1">
    <property type="nucleotide sequence ID" value="NZ_QMIF01000005.1"/>
</dbReference>
<feature type="domain" description="Radical SAM core" evidence="11">
    <location>
        <begin position="1"/>
        <end position="232"/>
    </location>
</feature>
<dbReference type="PANTHER" id="PTHR13932">
    <property type="entry name" value="COPROPORPHYRINIGEN III OXIDASE"/>
    <property type="match status" value="1"/>
</dbReference>
<evidence type="ECO:0000313" key="13">
    <source>
        <dbReference type="Proteomes" id="UP000434052"/>
    </source>
</evidence>
<evidence type="ECO:0000259" key="11">
    <source>
        <dbReference type="PROSITE" id="PS51918"/>
    </source>
</evidence>
<evidence type="ECO:0000256" key="9">
    <source>
        <dbReference type="ARBA" id="ARBA00023186"/>
    </source>
</evidence>
<keyword evidence="8 10" id="KW-0411">Iron-sulfur</keyword>
<dbReference type="NCBIfam" id="TIGR00539">
    <property type="entry name" value="hemN_rel"/>
    <property type="match status" value="1"/>
</dbReference>
<name>A0A6P1ZJX0_9BACT</name>
<comment type="similarity">
    <text evidence="2">Belongs to the anaerobic coproporphyrinogen-III oxidase family. HemW subfamily.</text>
</comment>
<dbReference type="InterPro" id="IPR058240">
    <property type="entry name" value="rSAM_sf"/>
</dbReference>
<dbReference type="SFLD" id="SFLDF00288">
    <property type="entry name" value="HemN-like__clustered_with_nucl"/>
    <property type="match status" value="1"/>
</dbReference>
<dbReference type="InterPro" id="IPR010723">
    <property type="entry name" value="HemN_C"/>
</dbReference>
<evidence type="ECO:0000256" key="5">
    <source>
        <dbReference type="ARBA" id="ARBA00022691"/>
    </source>
</evidence>
<evidence type="ECO:0000256" key="8">
    <source>
        <dbReference type="ARBA" id="ARBA00023014"/>
    </source>
</evidence>
<keyword evidence="7 10" id="KW-0408">Iron</keyword>
<keyword evidence="6 10" id="KW-0479">Metal-binding</keyword>
<comment type="function">
    <text evidence="10">Probably acts as a heme chaperone, transferring heme to an unknown acceptor. Binds one molecule of heme per monomer, possibly covalently. Binds 1 [4Fe-4S] cluster. The cluster is coordinated with 3 cysteines and an exchangeable S-adenosyl-L-methionine.</text>
</comment>
<evidence type="ECO:0000256" key="6">
    <source>
        <dbReference type="ARBA" id="ARBA00022723"/>
    </source>
</evidence>
<dbReference type="InterPro" id="IPR004559">
    <property type="entry name" value="HemW-like"/>
</dbReference>
<dbReference type="GO" id="GO:0051539">
    <property type="term" value="F:4 iron, 4 sulfur cluster binding"/>
    <property type="evidence" value="ECO:0007669"/>
    <property type="project" value="UniProtKB-UniRule"/>
</dbReference>
<organism evidence="12 13">
    <name type="scientific">Oceanidesulfovibrio marinus</name>
    <dbReference type="NCBI Taxonomy" id="370038"/>
    <lineage>
        <taxon>Bacteria</taxon>
        <taxon>Pseudomonadati</taxon>
        <taxon>Thermodesulfobacteriota</taxon>
        <taxon>Desulfovibrionia</taxon>
        <taxon>Desulfovibrionales</taxon>
        <taxon>Desulfovibrionaceae</taxon>
        <taxon>Oceanidesulfovibrio</taxon>
    </lineage>
</organism>
<keyword evidence="9 10" id="KW-0143">Chaperone</keyword>
<dbReference type="Pfam" id="PF06969">
    <property type="entry name" value="HemN_C"/>
    <property type="match status" value="1"/>
</dbReference>
<accession>A0A6P1ZJX0</accession>
<dbReference type="PANTHER" id="PTHR13932:SF5">
    <property type="entry name" value="RADICAL S-ADENOSYL METHIONINE DOMAIN-CONTAINING PROTEIN 1, MITOCHONDRIAL"/>
    <property type="match status" value="1"/>
</dbReference>
<evidence type="ECO:0000256" key="10">
    <source>
        <dbReference type="RuleBase" id="RU364116"/>
    </source>
</evidence>
<dbReference type="Proteomes" id="UP000434052">
    <property type="component" value="Unassembled WGS sequence"/>
</dbReference>
<dbReference type="GO" id="GO:0046872">
    <property type="term" value="F:metal ion binding"/>
    <property type="evidence" value="ECO:0007669"/>
    <property type="project" value="UniProtKB-UniRule"/>
</dbReference>
<dbReference type="SFLD" id="SFLDS00029">
    <property type="entry name" value="Radical_SAM"/>
    <property type="match status" value="1"/>
</dbReference>
<dbReference type="InterPro" id="IPR007197">
    <property type="entry name" value="rSAM"/>
</dbReference>
<dbReference type="Pfam" id="PF04055">
    <property type="entry name" value="Radical_SAM"/>
    <property type="match status" value="1"/>
</dbReference>
<dbReference type="InterPro" id="IPR006638">
    <property type="entry name" value="Elp3/MiaA/NifB-like_rSAM"/>
</dbReference>
<evidence type="ECO:0000256" key="4">
    <source>
        <dbReference type="ARBA" id="ARBA00022617"/>
    </source>
</evidence>
<keyword evidence="10" id="KW-0004">4Fe-4S</keyword>
<keyword evidence="4 10" id="KW-0349">Heme</keyword>
<dbReference type="InterPro" id="IPR013785">
    <property type="entry name" value="Aldolase_TIM"/>
</dbReference>
<sequence length="390" mass="43474">MLLYIHVPFCRSKCGYCGFHSHPPGPGQMESYVDALLLELAHWGDVYDRPSVSSVYFGGGTPSLLPPNVINALGSSIRRNFALKPDVEMTFEGNPETVGAMDTLQAIKDIGVTRLSMGVQSLDNAQLAALGRRHRVRDVYRAIEQAHVIGFGNINLDLIFGLPGTRLKIWLDTIRAALELCPQHLSCYALTVEPDTPLERACFDRSITLPDEQETAKMFLYGADLLEEHGFLQYEISNFSKLGFQSRHNLGYWEGKNYLGLGPSAVSTVRGRRWANPADLGVYVNAVSSKKLDATAEQLTPEERTKEMVMLRLRTTRGLNLRGYRMLTGRAFMEVHRPLVEALSHKDLVRINNGYLRLTRHGMLVSDAILAHMFEREEAAGQGELPNTSG</sequence>
<dbReference type="SUPFAM" id="SSF102114">
    <property type="entry name" value="Radical SAM enzymes"/>
    <property type="match status" value="1"/>
</dbReference>
<keyword evidence="5 10" id="KW-0949">S-adenosyl-L-methionine</keyword>
<dbReference type="InterPro" id="IPR034505">
    <property type="entry name" value="Coproporphyrinogen-III_oxidase"/>
</dbReference>
<dbReference type="Gene3D" id="3.20.20.70">
    <property type="entry name" value="Aldolase class I"/>
    <property type="match status" value="1"/>
</dbReference>
<dbReference type="SFLD" id="SFLDF00562">
    <property type="entry name" value="HemN-like__clustered_with_heat"/>
    <property type="match status" value="1"/>
</dbReference>
<protein>
    <recommendedName>
        <fullName evidence="3 10">Heme chaperone HemW</fullName>
    </recommendedName>
</protein>
<evidence type="ECO:0000256" key="1">
    <source>
        <dbReference type="ARBA" id="ARBA00001966"/>
    </source>
</evidence>
<proteinExistence type="inferred from homology"/>
<dbReference type="PROSITE" id="PS51918">
    <property type="entry name" value="RADICAL_SAM"/>
    <property type="match status" value="1"/>
</dbReference>
<evidence type="ECO:0000256" key="7">
    <source>
        <dbReference type="ARBA" id="ARBA00023004"/>
    </source>
</evidence>
<dbReference type="SFLD" id="SFLDG01065">
    <property type="entry name" value="anaerobic_coproporphyrinogen-I"/>
    <property type="match status" value="1"/>
</dbReference>
<evidence type="ECO:0000313" key="12">
    <source>
        <dbReference type="EMBL" id="TVM34237.1"/>
    </source>
</evidence>
<dbReference type="AlphaFoldDB" id="A0A6P1ZJX0"/>
<evidence type="ECO:0000256" key="2">
    <source>
        <dbReference type="ARBA" id="ARBA00006100"/>
    </source>
</evidence>
<dbReference type="CDD" id="cd01335">
    <property type="entry name" value="Radical_SAM"/>
    <property type="match status" value="1"/>
</dbReference>
<dbReference type="GO" id="GO:0004109">
    <property type="term" value="F:coproporphyrinogen oxidase activity"/>
    <property type="evidence" value="ECO:0007669"/>
    <property type="project" value="InterPro"/>
</dbReference>
<comment type="caution">
    <text evidence="12">The sequence shown here is derived from an EMBL/GenBank/DDBJ whole genome shotgun (WGS) entry which is preliminary data.</text>
</comment>
<dbReference type="GO" id="GO:0005737">
    <property type="term" value="C:cytoplasm"/>
    <property type="evidence" value="ECO:0007669"/>
    <property type="project" value="UniProtKB-SubCell"/>
</dbReference>
<reference evidence="12 13" key="1">
    <citation type="submission" date="2018-06" db="EMBL/GenBank/DDBJ databases">
        <title>Complete genome of Desulfovibrio marinus P48SEP.</title>
        <authorList>
            <person name="Crispim J.S."/>
            <person name="Vidigal P.M.P."/>
            <person name="Silva L.C.F."/>
            <person name="Araujo L.C."/>
            <person name="Laguardia C.N."/>
            <person name="Dias R.S."/>
            <person name="Sousa M.P."/>
            <person name="Paula S.O."/>
            <person name="Silva C."/>
        </authorList>
    </citation>
    <scope>NUCLEOTIDE SEQUENCE [LARGE SCALE GENOMIC DNA]</scope>
    <source>
        <strain evidence="12 13">P48SEP</strain>
    </source>
</reference>
<dbReference type="SMART" id="SM00729">
    <property type="entry name" value="Elp3"/>
    <property type="match status" value="1"/>
</dbReference>
<dbReference type="GO" id="GO:0006779">
    <property type="term" value="P:porphyrin-containing compound biosynthetic process"/>
    <property type="evidence" value="ECO:0007669"/>
    <property type="project" value="InterPro"/>
</dbReference>
<gene>
    <name evidence="12" type="ORF">DQK91_10135</name>
</gene>
<dbReference type="OrthoDB" id="9808022at2"/>
<comment type="subcellular location">
    <subcellularLocation>
        <location evidence="10">Cytoplasm</location>
    </subcellularLocation>
</comment>